<reference evidence="5 6" key="1">
    <citation type="submission" date="2018-08" db="EMBL/GenBank/DDBJ databases">
        <title>Aphanomyces genome sequencing and annotation.</title>
        <authorList>
            <person name="Minardi D."/>
            <person name="Oidtmann B."/>
            <person name="Van Der Giezen M."/>
            <person name="Studholme D.J."/>
        </authorList>
    </citation>
    <scope>NUCLEOTIDE SEQUENCE [LARGE SCALE GENOMIC DNA]</scope>
    <source>
        <strain evidence="4 6">Si</strain>
        <strain evidence="3 5">Yx</strain>
    </source>
</reference>
<evidence type="ECO:0000259" key="2">
    <source>
        <dbReference type="PROSITE" id="PS50105"/>
    </source>
</evidence>
<dbReference type="PROSITE" id="PS50105">
    <property type="entry name" value="SAM_DOMAIN"/>
    <property type="match status" value="1"/>
</dbReference>
<accession>A0A397ACI5</accession>
<evidence type="ECO:0000313" key="5">
    <source>
        <dbReference type="Proteomes" id="UP000266239"/>
    </source>
</evidence>
<sequence length="529" mass="57286">MTKPSGLVLVEEFQFPIEPDLSPPMGAGASLQTLSAQDVASQVTQLGDAYKGYADLFVHNGIDGSILAILTDSDLDALLMDVGILSKSHRKLLGMHLSKLKRPVNTPPSNAPRFPTLGPSIPTHVTQPPSILLGRLLAYQGVHLIDPDDLTTVLDTICNAIAPSQCDGISTYDCFINYRVASEKAVAEKLYLHLKTRNLHPFLDRMSLKTGEPWKEGFLRGLTQSRLFVALLSTAGLAKCRDESVDHTADNLLLEYEVALAVADSAPSSFMVLPIYVAAMTGGGFIKFQDFSADLYAPTLHPPMSPRPAIDKVPRRKSIVTSVAIDQLTLVEDSTTKHRRRHSTGAEAPKVADEANRKLTLSESAAANVPELLQAARKLDHGSTSALEMLFGMAQRSKQAAKITAAGGLAAMVDVLGKPSALAEHKDIAAAVLSFLARALVQRGRQEGSDDVAWKVLLSDQTHAILLSTLMHGSNIQTQYVVVGLMHLSNSDAMVKARLREWKDLQKCLQRLAVEGSVVQRDACQELLR</sequence>
<dbReference type="AlphaFoldDB" id="A0A397ACI5"/>
<dbReference type="Gene3D" id="3.40.50.10140">
    <property type="entry name" value="Toll/interleukin-1 receptor homology (TIR) domain"/>
    <property type="match status" value="1"/>
</dbReference>
<dbReference type="EMBL" id="QUTA01008114">
    <property type="protein sequence ID" value="RHY04756.1"/>
    <property type="molecule type" value="Genomic_DNA"/>
</dbReference>
<dbReference type="Pfam" id="PF13676">
    <property type="entry name" value="TIR_2"/>
    <property type="match status" value="1"/>
</dbReference>
<evidence type="ECO:0000313" key="3">
    <source>
        <dbReference type="EMBL" id="RHY04756.1"/>
    </source>
</evidence>
<feature type="region of interest" description="Disordered" evidence="1">
    <location>
        <begin position="334"/>
        <end position="355"/>
    </location>
</feature>
<dbReference type="Gene3D" id="1.10.150.50">
    <property type="entry name" value="Transcription Factor, Ets-1"/>
    <property type="match status" value="1"/>
</dbReference>
<dbReference type="InterPro" id="IPR000157">
    <property type="entry name" value="TIR_dom"/>
</dbReference>
<dbReference type="InterPro" id="IPR013761">
    <property type="entry name" value="SAM/pointed_sf"/>
</dbReference>
<dbReference type="EMBL" id="QUTB01004835">
    <property type="protein sequence ID" value="RHY59414.1"/>
    <property type="molecule type" value="Genomic_DNA"/>
</dbReference>
<organism evidence="3 5">
    <name type="scientific">Aphanomyces astaci</name>
    <name type="common">Crayfish plague agent</name>
    <dbReference type="NCBI Taxonomy" id="112090"/>
    <lineage>
        <taxon>Eukaryota</taxon>
        <taxon>Sar</taxon>
        <taxon>Stramenopiles</taxon>
        <taxon>Oomycota</taxon>
        <taxon>Saprolegniomycetes</taxon>
        <taxon>Saprolegniales</taxon>
        <taxon>Verrucalvaceae</taxon>
        <taxon>Aphanomyces</taxon>
    </lineage>
</organism>
<evidence type="ECO:0000256" key="1">
    <source>
        <dbReference type="SAM" id="MobiDB-lite"/>
    </source>
</evidence>
<dbReference type="SUPFAM" id="SSF52200">
    <property type="entry name" value="Toll/Interleukin receptor TIR domain"/>
    <property type="match status" value="1"/>
</dbReference>
<gene>
    <name evidence="3" type="ORF">DYB25_000684</name>
    <name evidence="4" type="ORF">DYB34_006824</name>
</gene>
<proteinExistence type="predicted"/>
<name>A0A397ACI5_APHAT</name>
<dbReference type="SUPFAM" id="SSF47769">
    <property type="entry name" value="SAM/Pointed domain"/>
    <property type="match status" value="1"/>
</dbReference>
<feature type="domain" description="SAM" evidence="2">
    <location>
        <begin position="34"/>
        <end position="103"/>
    </location>
</feature>
<dbReference type="InterPro" id="IPR001660">
    <property type="entry name" value="SAM"/>
</dbReference>
<dbReference type="InterPro" id="IPR035897">
    <property type="entry name" value="Toll_tir_struct_dom_sf"/>
</dbReference>
<dbReference type="Proteomes" id="UP000283543">
    <property type="component" value="Unassembled WGS sequence"/>
</dbReference>
<protein>
    <recommendedName>
        <fullName evidence="2">SAM domain-containing protein</fullName>
    </recommendedName>
</protein>
<dbReference type="CDD" id="cd09487">
    <property type="entry name" value="SAM_superfamily"/>
    <property type="match status" value="1"/>
</dbReference>
<dbReference type="GO" id="GO:0007165">
    <property type="term" value="P:signal transduction"/>
    <property type="evidence" value="ECO:0007669"/>
    <property type="project" value="InterPro"/>
</dbReference>
<evidence type="ECO:0000313" key="6">
    <source>
        <dbReference type="Proteomes" id="UP000283543"/>
    </source>
</evidence>
<comment type="caution">
    <text evidence="3">The sequence shown here is derived from an EMBL/GenBank/DDBJ whole genome shotgun (WGS) entry which is preliminary data.</text>
</comment>
<evidence type="ECO:0000313" key="4">
    <source>
        <dbReference type="EMBL" id="RHY59414.1"/>
    </source>
</evidence>
<dbReference type="Proteomes" id="UP000266239">
    <property type="component" value="Unassembled WGS sequence"/>
</dbReference>